<keyword evidence="1" id="KW-1133">Transmembrane helix</keyword>
<protein>
    <recommendedName>
        <fullName evidence="4">PGG domain-containing protein</fullName>
    </recommendedName>
</protein>
<evidence type="ECO:0000256" key="1">
    <source>
        <dbReference type="SAM" id="Phobius"/>
    </source>
</evidence>
<keyword evidence="1" id="KW-0812">Transmembrane</keyword>
<organism evidence="2 3">
    <name type="scientific">Oryza meyeriana var. granulata</name>
    <dbReference type="NCBI Taxonomy" id="110450"/>
    <lineage>
        <taxon>Eukaryota</taxon>
        <taxon>Viridiplantae</taxon>
        <taxon>Streptophyta</taxon>
        <taxon>Embryophyta</taxon>
        <taxon>Tracheophyta</taxon>
        <taxon>Spermatophyta</taxon>
        <taxon>Magnoliopsida</taxon>
        <taxon>Liliopsida</taxon>
        <taxon>Poales</taxon>
        <taxon>Poaceae</taxon>
        <taxon>BOP clade</taxon>
        <taxon>Oryzoideae</taxon>
        <taxon>Oryzeae</taxon>
        <taxon>Oryzinae</taxon>
        <taxon>Oryza</taxon>
        <taxon>Oryza meyeriana</taxon>
    </lineage>
</organism>
<sequence>MEHKCLTDRYYTDEVVNNLEKQMTWEVWRVNALLVVNAMLMGVVVGIGVYAPRYRRHPFARFLFQGATALFMPIVSYVVLLLIILTLSSL</sequence>
<reference evidence="2 3" key="1">
    <citation type="submission" date="2019-11" db="EMBL/GenBank/DDBJ databases">
        <title>Whole genome sequence of Oryza granulata.</title>
        <authorList>
            <person name="Li W."/>
        </authorList>
    </citation>
    <scope>NUCLEOTIDE SEQUENCE [LARGE SCALE GENOMIC DNA]</scope>
    <source>
        <strain evidence="3">cv. Menghai</strain>
        <tissue evidence="2">Leaf</tissue>
    </source>
</reference>
<name>A0A6G1CYM9_9ORYZ</name>
<accession>A0A6G1CYM9</accession>
<evidence type="ECO:0008006" key="4">
    <source>
        <dbReference type="Google" id="ProtNLM"/>
    </source>
</evidence>
<keyword evidence="1" id="KW-0472">Membrane</keyword>
<proteinExistence type="predicted"/>
<evidence type="ECO:0000313" key="3">
    <source>
        <dbReference type="Proteomes" id="UP000479710"/>
    </source>
</evidence>
<gene>
    <name evidence="2" type="ORF">E2562_007345</name>
</gene>
<dbReference type="EMBL" id="SPHZ02000007">
    <property type="protein sequence ID" value="KAF0905548.1"/>
    <property type="molecule type" value="Genomic_DNA"/>
</dbReference>
<dbReference type="AlphaFoldDB" id="A0A6G1CYM9"/>
<comment type="caution">
    <text evidence="2">The sequence shown here is derived from an EMBL/GenBank/DDBJ whole genome shotgun (WGS) entry which is preliminary data.</text>
</comment>
<dbReference type="OrthoDB" id="681861at2759"/>
<keyword evidence="3" id="KW-1185">Reference proteome</keyword>
<feature type="transmembrane region" description="Helical" evidence="1">
    <location>
        <begin position="62"/>
        <end position="87"/>
    </location>
</feature>
<dbReference type="Proteomes" id="UP000479710">
    <property type="component" value="Unassembled WGS sequence"/>
</dbReference>
<evidence type="ECO:0000313" key="2">
    <source>
        <dbReference type="EMBL" id="KAF0905548.1"/>
    </source>
</evidence>
<feature type="transmembrane region" description="Helical" evidence="1">
    <location>
        <begin position="28"/>
        <end position="50"/>
    </location>
</feature>